<dbReference type="PANTHER" id="PTHR28037:SF1">
    <property type="entry name" value="ALCOHOL O-ACETYLTRANSFERASE 1-RELATED"/>
    <property type="match status" value="1"/>
</dbReference>
<reference evidence="1" key="1">
    <citation type="submission" date="2021-06" db="EMBL/GenBank/DDBJ databases">
        <authorList>
            <person name="Kallberg Y."/>
            <person name="Tangrot J."/>
            <person name="Rosling A."/>
        </authorList>
    </citation>
    <scope>NUCLEOTIDE SEQUENCE</scope>
    <source>
        <strain evidence="1">IA702</strain>
    </source>
</reference>
<proteinExistence type="predicted"/>
<organism evidence="1 2">
    <name type="scientific">Paraglomus occultum</name>
    <dbReference type="NCBI Taxonomy" id="144539"/>
    <lineage>
        <taxon>Eukaryota</taxon>
        <taxon>Fungi</taxon>
        <taxon>Fungi incertae sedis</taxon>
        <taxon>Mucoromycota</taxon>
        <taxon>Glomeromycotina</taxon>
        <taxon>Glomeromycetes</taxon>
        <taxon>Paraglomerales</taxon>
        <taxon>Paraglomeraceae</taxon>
        <taxon>Paraglomus</taxon>
    </lineage>
</organism>
<keyword evidence="2" id="KW-1185">Reference proteome</keyword>
<dbReference type="EMBL" id="CAJVPJ010000803">
    <property type="protein sequence ID" value="CAG8557293.1"/>
    <property type="molecule type" value="Genomic_DNA"/>
</dbReference>
<accession>A0A9N9B8H8</accession>
<dbReference type="PANTHER" id="PTHR28037">
    <property type="entry name" value="ALCOHOL O-ACETYLTRANSFERASE 1-RELATED"/>
    <property type="match status" value="1"/>
</dbReference>
<comment type="caution">
    <text evidence="1">The sequence shown here is derived from an EMBL/GenBank/DDBJ whole genome shotgun (WGS) entry which is preliminary data.</text>
</comment>
<evidence type="ECO:0000313" key="2">
    <source>
        <dbReference type="Proteomes" id="UP000789572"/>
    </source>
</evidence>
<dbReference type="InterPro" id="IPR052058">
    <property type="entry name" value="Alcohol_O-acetyltransferase"/>
</dbReference>
<dbReference type="OrthoDB" id="2150604at2759"/>
<evidence type="ECO:0000313" key="1">
    <source>
        <dbReference type="EMBL" id="CAG8557293.1"/>
    </source>
</evidence>
<name>A0A9N9B8H8_9GLOM</name>
<dbReference type="Proteomes" id="UP000789572">
    <property type="component" value="Unassembled WGS sequence"/>
</dbReference>
<dbReference type="SUPFAM" id="SSF52777">
    <property type="entry name" value="CoA-dependent acyltransferases"/>
    <property type="match status" value="1"/>
</dbReference>
<dbReference type="AlphaFoldDB" id="A0A9N9B8H8"/>
<gene>
    <name evidence="1" type="ORF">POCULU_LOCUS5330</name>
</gene>
<sequence>MDYFTNICTTVRYQCKNLFPSTPMETLVELKANIKKRLLPAIYRVLAEFIVGEPVLSVGIKNPNGPYPYFVHIPTINLYQQVHFVIILSDEDLERILEIEHEKPFDLSIETAPLWRMTVAVHSKRNYEISVLFCCHHCLMDIPSFLTINTLFYRALKNVMHDLSLENTDRRSNDNIHDPDTNDNTEFSLLGNIPSTVNVPYAQIFEPWNKIIDVTPTMKLLVTETFKALHSSLTKSRSKYYAGDVHATNLKNFRIKLKIMSLDPEEFKSLSLISKQQNSTIHAIIHTALLISARHFLVDVDKDKKLSTLTPMSFRPYANPAIDDAAVGLYVTTYNFMISVTSLKSSFWDITKTYECKLAKNMQRTIQCTGLRRCTNKYANQVKVNSMGREASLIVSNADVWMPFERDEPADDGVKILEMLISQSTAVIAPAVTVNIATYDNILKCTFVHQEGAIRPKKKLIDFVNGFKKILAVVAKKGDWNDEWN</sequence>
<protein>
    <submittedName>
        <fullName evidence="1">10978_t:CDS:1</fullName>
    </submittedName>
</protein>